<dbReference type="Proteomes" id="UP000007264">
    <property type="component" value="Unassembled WGS sequence"/>
</dbReference>
<name>I0YI37_COCSC</name>
<dbReference type="KEGG" id="csl:COCSUDRAFT_83608"/>
<evidence type="ECO:0008006" key="4">
    <source>
        <dbReference type="Google" id="ProtNLM"/>
    </source>
</evidence>
<proteinExistence type="predicted"/>
<dbReference type="AlphaFoldDB" id="I0YI37"/>
<keyword evidence="1" id="KW-0732">Signal</keyword>
<reference evidence="2 3" key="1">
    <citation type="journal article" date="2012" name="Genome Biol.">
        <title>The genome of the polar eukaryotic microalga coccomyxa subellipsoidea reveals traits of cold adaptation.</title>
        <authorList>
            <person name="Blanc G."/>
            <person name="Agarkova I."/>
            <person name="Grimwood J."/>
            <person name="Kuo A."/>
            <person name="Brueggeman A."/>
            <person name="Dunigan D."/>
            <person name="Gurnon J."/>
            <person name="Ladunga I."/>
            <person name="Lindquist E."/>
            <person name="Lucas S."/>
            <person name="Pangilinan J."/>
            <person name="Proschold T."/>
            <person name="Salamov A."/>
            <person name="Schmutz J."/>
            <person name="Weeks D."/>
            <person name="Yamada T."/>
            <person name="Claverie J.M."/>
            <person name="Grigoriev I."/>
            <person name="Van Etten J."/>
            <person name="Lomsadze A."/>
            <person name="Borodovsky M."/>
        </authorList>
    </citation>
    <scope>NUCLEOTIDE SEQUENCE [LARGE SCALE GENOMIC DNA]</scope>
    <source>
        <strain evidence="2 3">C-169</strain>
    </source>
</reference>
<feature type="non-terminal residue" evidence="2">
    <location>
        <position position="230"/>
    </location>
</feature>
<dbReference type="OrthoDB" id="428346at2759"/>
<comment type="caution">
    <text evidence="2">The sequence shown here is derived from an EMBL/GenBank/DDBJ whole genome shotgun (WGS) entry which is preliminary data.</text>
</comment>
<evidence type="ECO:0000313" key="3">
    <source>
        <dbReference type="Proteomes" id="UP000007264"/>
    </source>
</evidence>
<dbReference type="RefSeq" id="XP_005642600.1">
    <property type="nucleotide sequence ID" value="XM_005642543.1"/>
</dbReference>
<protein>
    <recommendedName>
        <fullName evidence="4">O-fucosyltransferase family protein</fullName>
    </recommendedName>
</protein>
<keyword evidence="3" id="KW-1185">Reference proteome</keyword>
<sequence length="230" mass="26184">MPTTPKTLVRHSIPFLLLLFCATRSETRSYLRLHANGSETHSLKEKGDDLFALYRGTILANDSKRKKIAYTCGSGDLCGGVGDRLKGFASTFVLALLLDAEFVVEWTSPVPIDSFFKMPVMTNGEGLRKSAKNATTWSLIDAHSSSMELKKLRMSNFRELWRSNDFISIHLNGAVWNHFVMNEHLVDIGDKYSLNRFSKRQLFEVVMKYYFSTPMPALQNFVVREAAKFR</sequence>
<feature type="chain" id="PRO_5003636347" description="O-fucosyltransferase family protein" evidence="1">
    <location>
        <begin position="28"/>
        <end position="230"/>
    </location>
</feature>
<dbReference type="EMBL" id="AGSI01000028">
    <property type="protein sequence ID" value="EIE18056.1"/>
    <property type="molecule type" value="Genomic_DNA"/>
</dbReference>
<dbReference type="eggNOG" id="ENOG502SFHA">
    <property type="taxonomic scope" value="Eukaryota"/>
</dbReference>
<feature type="signal peptide" evidence="1">
    <location>
        <begin position="1"/>
        <end position="27"/>
    </location>
</feature>
<gene>
    <name evidence="2" type="ORF">COCSUDRAFT_83608</name>
</gene>
<dbReference type="GeneID" id="17036004"/>
<evidence type="ECO:0000256" key="1">
    <source>
        <dbReference type="SAM" id="SignalP"/>
    </source>
</evidence>
<accession>I0YI37</accession>
<organism evidence="2 3">
    <name type="scientific">Coccomyxa subellipsoidea (strain C-169)</name>
    <name type="common">Green microalga</name>
    <dbReference type="NCBI Taxonomy" id="574566"/>
    <lineage>
        <taxon>Eukaryota</taxon>
        <taxon>Viridiplantae</taxon>
        <taxon>Chlorophyta</taxon>
        <taxon>core chlorophytes</taxon>
        <taxon>Trebouxiophyceae</taxon>
        <taxon>Trebouxiophyceae incertae sedis</taxon>
        <taxon>Coccomyxaceae</taxon>
        <taxon>Coccomyxa</taxon>
        <taxon>Coccomyxa subellipsoidea</taxon>
    </lineage>
</organism>
<evidence type="ECO:0000313" key="2">
    <source>
        <dbReference type="EMBL" id="EIE18056.1"/>
    </source>
</evidence>